<dbReference type="AlphaFoldDB" id="A0A1Q2CBK6"/>
<dbReference type="Proteomes" id="UP000188324">
    <property type="component" value="Chromosome"/>
</dbReference>
<sequence length="78" mass="8460">MVPGKRAGEAQEINLRMRGARAAKGLTQADLAKLVGASRQTISLIEAGAHNPTLRLCIDIARALDTDLNTLFWEESEN</sequence>
<dbReference type="Gene3D" id="1.10.260.40">
    <property type="entry name" value="lambda repressor-like DNA-binding domains"/>
    <property type="match status" value="1"/>
</dbReference>
<name>A0A1Q2CBK6_9ACTN</name>
<dbReference type="OrthoDB" id="7428772at2"/>
<dbReference type="GO" id="GO:0003677">
    <property type="term" value="F:DNA binding"/>
    <property type="evidence" value="ECO:0007669"/>
    <property type="project" value="InterPro"/>
</dbReference>
<dbReference type="PROSITE" id="PS50943">
    <property type="entry name" value="HTH_CROC1"/>
    <property type="match status" value="1"/>
</dbReference>
<evidence type="ECO:0000313" key="1">
    <source>
        <dbReference type="EMBL" id="AQP43494.1"/>
    </source>
</evidence>
<proteinExistence type="predicted"/>
<accession>A0A1Q2CBK6</accession>
<organism evidence="1 2">
    <name type="scientific">Tessaracoccus flavus</name>
    <dbReference type="NCBI Taxonomy" id="1610493"/>
    <lineage>
        <taxon>Bacteria</taxon>
        <taxon>Bacillati</taxon>
        <taxon>Actinomycetota</taxon>
        <taxon>Actinomycetes</taxon>
        <taxon>Propionibacteriales</taxon>
        <taxon>Propionibacteriaceae</taxon>
        <taxon>Tessaracoccus</taxon>
    </lineage>
</organism>
<dbReference type="InterPro" id="IPR010982">
    <property type="entry name" value="Lambda_DNA-bd_dom_sf"/>
</dbReference>
<dbReference type="SMART" id="SM00530">
    <property type="entry name" value="HTH_XRE"/>
    <property type="match status" value="1"/>
</dbReference>
<dbReference type="PANTHER" id="PTHR46558:SF5">
    <property type="entry name" value="TRANSCRIPTION REGULATOR"/>
    <property type="match status" value="1"/>
</dbReference>
<dbReference type="InterPro" id="IPR001387">
    <property type="entry name" value="Cro/C1-type_HTH"/>
</dbReference>
<reference evidence="1 2" key="1">
    <citation type="journal article" date="2016" name="Int. J. Syst. Evol. Microbiol.">
        <title>Tessaracoccus flavus sp. nov., isolated from the drainage system of a lindane-producing factory.</title>
        <authorList>
            <person name="Kumari R."/>
            <person name="Singh P."/>
            <person name="Schumann P."/>
            <person name="Lal R."/>
        </authorList>
    </citation>
    <scope>NUCLEOTIDE SEQUENCE [LARGE SCALE GENOMIC DNA]</scope>
    <source>
        <strain evidence="1 2">RP1T</strain>
    </source>
</reference>
<dbReference type="Pfam" id="PF01381">
    <property type="entry name" value="HTH_3"/>
    <property type="match status" value="1"/>
</dbReference>
<dbReference type="SUPFAM" id="SSF47413">
    <property type="entry name" value="lambda repressor-like DNA-binding domains"/>
    <property type="match status" value="1"/>
</dbReference>
<dbReference type="RefSeq" id="WP_077339499.1">
    <property type="nucleotide sequence ID" value="NZ_CP019605.1"/>
</dbReference>
<dbReference type="EMBL" id="CP019605">
    <property type="protein sequence ID" value="AQP43494.1"/>
    <property type="molecule type" value="Genomic_DNA"/>
</dbReference>
<protein>
    <submittedName>
        <fullName evidence="1">Transcriptional regulator</fullName>
    </submittedName>
</protein>
<evidence type="ECO:0000313" key="2">
    <source>
        <dbReference type="Proteomes" id="UP000188324"/>
    </source>
</evidence>
<dbReference type="STRING" id="1610493.RPIT_00560"/>
<dbReference type="PANTHER" id="PTHR46558">
    <property type="entry name" value="TRACRIPTIONAL REGULATORY PROTEIN-RELATED-RELATED"/>
    <property type="match status" value="1"/>
</dbReference>
<keyword evidence="2" id="KW-1185">Reference proteome</keyword>
<dbReference type="KEGG" id="tfl:RPIT_00560"/>
<gene>
    <name evidence="1" type="ORF">RPIT_00560</name>
</gene>
<dbReference type="CDD" id="cd00093">
    <property type="entry name" value="HTH_XRE"/>
    <property type="match status" value="1"/>
</dbReference>